<sequence>MRGVLHSIVALACLASFTGTAGASGLSLRSGIELGAGMSRYDWETTVPNIDTRWGPALGAGLFVEGELPSGFRLGTGLGYRYTGEEARSTASLGGQRYEIRSKLRMHGLALPLRLDHAIPRIPALALELGVQAEYVLKAEEKYEDNTYPALRSTRPSAVIFEDLTKWYEVTYASHRLGAAATAGLTWRTKLFSRDAALAARYEHGLTSLWNDPPQDYDRHARRLSAALRVAW</sequence>
<dbReference type="EMBL" id="JACRIW010000121">
    <property type="protein sequence ID" value="MBI5171168.1"/>
    <property type="molecule type" value="Genomic_DNA"/>
</dbReference>
<evidence type="ECO:0000259" key="2">
    <source>
        <dbReference type="Pfam" id="PF13568"/>
    </source>
</evidence>
<keyword evidence="1" id="KW-0732">Signal</keyword>
<gene>
    <name evidence="3" type="ORF">HZA61_16900</name>
</gene>
<protein>
    <submittedName>
        <fullName evidence="3">PorT family protein</fullName>
    </submittedName>
</protein>
<proteinExistence type="predicted"/>
<evidence type="ECO:0000313" key="4">
    <source>
        <dbReference type="Proteomes" id="UP000696931"/>
    </source>
</evidence>
<feature type="signal peptide" evidence="1">
    <location>
        <begin position="1"/>
        <end position="23"/>
    </location>
</feature>
<organism evidence="3 4">
    <name type="scientific">Eiseniibacteriota bacterium</name>
    <dbReference type="NCBI Taxonomy" id="2212470"/>
    <lineage>
        <taxon>Bacteria</taxon>
        <taxon>Candidatus Eiseniibacteriota</taxon>
    </lineage>
</organism>
<feature type="domain" description="Outer membrane protein beta-barrel" evidence="2">
    <location>
        <begin position="28"/>
        <end position="209"/>
    </location>
</feature>
<dbReference type="Proteomes" id="UP000696931">
    <property type="component" value="Unassembled WGS sequence"/>
</dbReference>
<dbReference type="InterPro" id="IPR025665">
    <property type="entry name" value="Beta-barrel_OMP_2"/>
</dbReference>
<dbReference type="AlphaFoldDB" id="A0A933SG97"/>
<evidence type="ECO:0000256" key="1">
    <source>
        <dbReference type="SAM" id="SignalP"/>
    </source>
</evidence>
<accession>A0A933SG97</accession>
<name>A0A933SG97_UNCEI</name>
<feature type="chain" id="PRO_5037772254" evidence="1">
    <location>
        <begin position="24"/>
        <end position="232"/>
    </location>
</feature>
<dbReference type="Pfam" id="PF13568">
    <property type="entry name" value="OMP_b-brl_2"/>
    <property type="match status" value="1"/>
</dbReference>
<comment type="caution">
    <text evidence="3">The sequence shown here is derived from an EMBL/GenBank/DDBJ whole genome shotgun (WGS) entry which is preliminary data.</text>
</comment>
<evidence type="ECO:0000313" key="3">
    <source>
        <dbReference type="EMBL" id="MBI5171168.1"/>
    </source>
</evidence>
<reference evidence="3" key="1">
    <citation type="submission" date="2020-07" db="EMBL/GenBank/DDBJ databases">
        <title>Huge and variable diversity of episymbiotic CPR bacteria and DPANN archaea in groundwater ecosystems.</title>
        <authorList>
            <person name="He C.Y."/>
            <person name="Keren R."/>
            <person name="Whittaker M."/>
            <person name="Farag I.F."/>
            <person name="Doudna J."/>
            <person name="Cate J.H.D."/>
            <person name="Banfield J.F."/>
        </authorList>
    </citation>
    <scope>NUCLEOTIDE SEQUENCE</scope>
    <source>
        <strain evidence="3">NC_groundwater_1813_Pr3_B-0.1um_71_17</strain>
    </source>
</reference>